<dbReference type="AlphaFoldDB" id="A0AAQ3WU12"/>
<evidence type="ECO:0000313" key="1">
    <source>
        <dbReference type="EMBL" id="WVZ73375.1"/>
    </source>
</evidence>
<keyword evidence="2" id="KW-1185">Reference proteome</keyword>
<proteinExistence type="predicted"/>
<accession>A0AAQ3WU12</accession>
<name>A0AAQ3WU12_PASNO</name>
<dbReference type="EMBL" id="CP144749">
    <property type="protein sequence ID" value="WVZ73375.1"/>
    <property type="molecule type" value="Genomic_DNA"/>
</dbReference>
<dbReference type="Proteomes" id="UP001341281">
    <property type="component" value="Chromosome 05"/>
</dbReference>
<protein>
    <submittedName>
        <fullName evidence="1">Uncharacterized protein</fullName>
    </submittedName>
</protein>
<reference evidence="1 2" key="1">
    <citation type="submission" date="2024-02" db="EMBL/GenBank/DDBJ databases">
        <title>High-quality chromosome-scale genome assembly of Pensacola bahiagrass (Paspalum notatum Flugge var. saurae).</title>
        <authorList>
            <person name="Vega J.M."/>
            <person name="Podio M."/>
            <person name="Orjuela J."/>
            <person name="Siena L.A."/>
            <person name="Pessino S.C."/>
            <person name="Combes M.C."/>
            <person name="Mariac C."/>
            <person name="Albertini E."/>
            <person name="Pupilli F."/>
            <person name="Ortiz J.P.A."/>
            <person name="Leblanc O."/>
        </authorList>
    </citation>
    <scope>NUCLEOTIDE SEQUENCE [LARGE SCALE GENOMIC DNA]</scope>
    <source>
        <strain evidence="1">R1</strain>
        <tissue evidence="1">Leaf</tissue>
    </source>
</reference>
<gene>
    <name evidence="1" type="ORF">U9M48_021687</name>
</gene>
<organism evidence="1 2">
    <name type="scientific">Paspalum notatum var. saurae</name>
    <dbReference type="NCBI Taxonomy" id="547442"/>
    <lineage>
        <taxon>Eukaryota</taxon>
        <taxon>Viridiplantae</taxon>
        <taxon>Streptophyta</taxon>
        <taxon>Embryophyta</taxon>
        <taxon>Tracheophyta</taxon>
        <taxon>Spermatophyta</taxon>
        <taxon>Magnoliopsida</taxon>
        <taxon>Liliopsida</taxon>
        <taxon>Poales</taxon>
        <taxon>Poaceae</taxon>
        <taxon>PACMAD clade</taxon>
        <taxon>Panicoideae</taxon>
        <taxon>Andropogonodae</taxon>
        <taxon>Paspaleae</taxon>
        <taxon>Paspalinae</taxon>
        <taxon>Paspalum</taxon>
    </lineage>
</organism>
<evidence type="ECO:0000313" key="2">
    <source>
        <dbReference type="Proteomes" id="UP001341281"/>
    </source>
</evidence>
<sequence>MKSMVYEALTGIVDFAFQRPDHSFLLDLVLEQELQYYKSLESHPPRELSKKSTRGGRSTSCFDEAKLATNFENLSPKCWEAYMKGLSIDVLLLTNSMEPPTSQVISQIPTKGQPVLINCFS</sequence>